<protein>
    <submittedName>
        <fullName evidence="1">Ankyrin repeat-containing domain protein</fullName>
    </submittedName>
</protein>
<name>A0AAW0Q6X5_9PEZI</name>
<dbReference type="Gene3D" id="1.25.40.20">
    <property type="entry name" value="Ankyrin repeat-containing domain"/>
    <property type="match status" value="1"/>
</dbReference>
<comment type="caution">
    <text evidence="1">The sequence shown here is derived from an EMBL/GenBank/DDBJ whole genome shotgun (WGS) entry which is preliminary data.</text>
</comment>
<dbReference type="AlphaFoldDB" id="A0AAW0Q6X5"/>
<dbReference type="EMBL" id="JAQQWP010000012">
    <property type="protein sequence ID" value="KAK8092970.1"/>
    <property type="molecule type" value="Genomic_DNA"/>
</dbReference>
<evidence type="ECO:0000313" key="1">
    <source>
        <dbReference type="EMBL" id="KAK8092970.1"/>
    </source>
</evidence>
<proteinExistence type="predicted"/>
<dbReference type="SUPFAM" id="SSF48403">
    <property type="entry name" value="Ankyrin repeat"/>
    <property type="match status" value="1"/>
</dbReference>
<dbReference type="Proteomes" id="UP001392437">
    <property type="component" value="Unassembled WGS sequence"/>
</dbReference>
<dbReference type="InterPro" id="IPR036770">
    <property type="entry name" value="Ankyrin_rpt-contain_sf"/>
</dbReference>
<gene>
    <name evidence="1" type="ORF">PG999_014557</name>
</gene>
<keyword evidence="2" id="KW-1185">Reference proteome</keyword>
<evidence type="ECO:0000313" key="2">
    <source>
        <dbReference type="Proteomes" id="UP001392437"/>
    </source>
</evidence>
<reference evidence="1 2" key="1">
    <citation type="submission" date="2023-01" db="EMBL/GenBank/DDBJ databases">
        <title>Analysis of 21 Apiospora genomes using comparative genomics revels a genus with tremendous synthesis potential of carbohydrate active enzymes and secondary metabolites.</title>
        <authorList>
            <person name="Sorensen T."/>
        </authorList>
    </citation>
    <scope>NUCLEOTIDE SEQUENCE [LARGE SCALE GENOMIC DNA]</scope>
    <source>
        <strain evidence="1 2">CBS 117206</strain>
    </source>
</reference>
<accession>A0AAW0Q6X5</accession>
<sequence>MDGDKVSLEDNQPEWTKEYNPYTLQAAAVEEKTVPAIKEFMETVRARCEGPDYRELRNMVFQELVQSEQMPLIAYMLDHDDTLASSIQPIAILEHASKPLIDALVAHGWDINTQNHSAMAGPTTGRKRLLDYLVTEGEGKESLARWLVEEKGAKLDGYTDGHGEPPPPLLETCAARGTVAMYRFLEEHGARPCPRALHLAAVTAASRRTDPAHDESTSAEMLRFLVEERGADVNGIDSDVSHQPMNTHFGTPIAYAARCPSVVDPERFNSYS</sequence>
<organism evidence="1 2">
    <name type="scientific">Apiospora kogelbergensis</name>
    <dbReference type="NCBI Taxonomy" id="1337665"/>
    <lineage>
        <taxon>Eukaryota</taxon>
        <taxon>Fungi</taxon>
        <taxon>Dikarya</taxon>
        <taxon>Ascomycota</taxon>
        <taxon>Pezizomycotina</taxon>
        <taxon>Sordariomycetes</taxon>
        <taxon>Xylariomycetidae</taxon>
        <taxon>Amphisphaeriales</taxon>
        <taxon>Apiosporaceae</taxon>
        <taxon>Apiospora</taxon>
    </lineage>
</organism>